<feature type="transmembrane region" description="Helical" evidence="5">
    <location>
        <begin position="167"/>
        <end position="188"/>
    </location>
</feature>
<feature type="transmembrane region" description="Helical" evidence="5">
    <location>
        <begin position="457"/>
        <end position="482"/>
    </location>
</feature>
<evidence type="ECO:0000256" key="2">
    <source>
        <dbReference type="ARBA" id="ARBA00022692"/>
    </source>
</evidence>
<dbReference type="PANTHER" id="PTHR42718">
    <property type="entry name" value="MAJOR FACILITATOR SUPERFAMILY MULTIDRUG TRANSPORTER MFSC"/>
    <property type="match status" value="1"/>
</dbReference>
<dbReference type="EMBL" id="JBBWRZ010000001">
    <property type="protein sequence ID" value="KAK8246625.1"/>
    <property type="molecule type" value="Genomic_DNA"/>
</dbReference>
<feature type="transmembrane region" description="Helical" evidence="5">
    <location>
        <begin position="299"/>
        <end position="318"/>
    </location>
</feature>
<keyword evidence="2 5" id="KW-0812">Transmembrane</keyword>
<dbReference type="InterPro" id="IPR036259">
    <property type="entry name" value="MFS_trans_sf"/>
</dbReference>
<dbReference type="PANTHER" id="PTHR42718:SF1">
    <property type="entry name" value="LOW AFFINITY AMMONIUM TRANSPORTER"/>
    <property type="match status" value="1"/>
</dbReference>
<evidence type="ECO:0000313" key="7">
    <source>
        <dbReference type="EMBL" id="KAK8246625.1"/>
    </source>
</evidence>
<evidence type="ECO:0000256" key="5">
    <source>
        <dbReference type="SAM" id="Phobius"/>
    </source>
</evidence>
<feature type="transmembrane region" description="Helical" evidence="5">
    <location>
        <begin position="137"/>
        <end position="155"/>
    </location>
</feature>
<accession>A0ABR1Z3K2</accession>
<dbReference type="InterPro" id="IPR011701">
    <property type="entry name" value="MFS"/>
</dbReference>
<feature type="transmembrane region" description="Helical" evidence="5">
    <location>
        <begin position="431"/>
        <end position="451"/>
    </location>
</feature>
<evidence type="ECO:0000256" key="1">
    <source>
        <dbReference type="ARBA" id="ARBA00004141"/>
    </source>
</evidence>
<proteinExistence type="predicted"/>
<dbReference type="Pfam" id="PF07690">
    <property type="entry name" value="MFS_1"/>
    <property type="match status" value="1"/>
</dbReference>
<gene>
    <name evidence="7" type="ORF">HDK90DRAFT_472326</name>
</gene>
<dbReference type="CDD" id="cd17476">
    <property type="entry name" value="MFS_Amf1_MDR_like"/>
    <property type="match status" value="1"/>
</dbReference>
<feature type="transmembrane region" description="Helical" evidence="5">
    <location>
        <begin position="537"/>
        <end position="557"/>
    </location>
</feature>
<protein>
    <submittedName>
        <fullName evidence="7">Major facilitator superfamily domain-containing protein</fullName>
    </submittedName>
</protein>
<evidence type="ECO:0000259" key="6">
    <source>
        <dbReference type="PROSITE" id="PS50850"/>
    </source>
</evidence>
<dbReference type="InterPro" id="IPR020846">
    <property type="entry name" value="MFS_dom"/>
</dbReference>
<sequence length="576" mass="62119">MWGNAKPTFSDLISNTHHQLIRQWSFRRSCSSTNGLGLFFENGCSQASSLATPIMETSSLSTRAGMQDTPLETHDSEQIKQLGLGEFPVRPLSLFEEVLFVSTVVSVQFTAQLGVGQTLSILHIIGSWFDVSNPGVLSWLIAGYSLTVGSFILPSGRMGDVFGYKRMLLIGLSWYTIWSMVAGLSVYSNHVLFIVARVLDGIGPSISLPNALALLGASYPPGLKKQILFALFAAASPAGIVGGAAPAGLFALAWWPWTYWSTAIALAFLTIAGSHAIPDPPCSKTSARISSIKDAIRELDLVGATTGITALVLINFAWNQAVVVGWQEPYVYVTLVLGLLLTPIFFYVEIKVSTKPLIPLDAINSDVGFVLFCLACAWGCFGVWIYYIWQQMEIINGLSPLLAAAWKSPVVPIGVVATIAAGYLTGRLHPATLMIAAELFLLVSAILVVTSPPKQTYWAQIFPCFLMAPFGLDLSFPAATLMMSNSVSKEHQGVAASLVNTVVNYSIALGLGMAGTVEQQIVKGKRPSFETTLEGYRAAWWFAIGFCGLGLVISIVFRIKVTLRERGSTGKDEVVV</sequence>
<feature type="transmembrane region" description="Helical" evidence="5">
    <location>
        <begin position="257"/>
        <end position="278"/>
    </location>
</feature>
<feature type="transmembrane region" description="Helical" evidence="5">
    <location>
        <begin position="227"/>
        <end position="251"/>
    </location>
</feature>
<dbReference type="Proteomes" id="UP001492380">
    <property type="component" value="Unassembled WGS sequence"/>
</dbReference>
<comment type="subcellular location">
    <subcellularLocation>
        <location evidence="1">Membrane</location>
        <topology evidence="1">Multi-pass membrane protein</topology>
    </subcellularLocation>
</comment>
<feature type="domain" description="Major facilitator superfamily (MFS) profile" evidence="6">
    <location>
        <begin position="98"/>
        <end position="562"/>
    </location>
</feature>
<evidence type="ECO:0000256" key="4">
    <source>
        <dbReference type="ARBA" id="ARBA00023136"/>
    </source>
</evidence>
<keyword evidence="3 5" id="KW-1133">Transmembrane helix</keyword>
<comment type="caution">
    <text evidence="7">The sequence shown here is derived from an EMBL/GenBank/DDBJ whole genome shotgun (WGS) entry which is preliminary data.</text>
</comment>
<feature type="transmembrane region" description="Helical" evidence="5">
    <location>
        <begin position="401"/>
        <end position="424"/>
    </location>
</feature>
<name>A0ABR1Z3K2_9PEZI</name>
<dbReference type="Gene3D" id="1.20.1720.10">
    <property type="entry name" value="Multidrug resistance protein D"/>
    <property type="match status" value="1"/>
</dbReference>
<dbReference type="PROSITE" id="PS50850">
    <property type="entry name" value="MFS"/>
    <property type="match status" value="1"/>
</dbReference>
<dbReference type="Gene3D" id="1.20.1250.20">
    <property type="entry name" value="MFS general substrate transporter like domains"/>
    <property type="match status" value="1"/>
</dbReference>
<feature type="transmembrane region" description="Helical" evidence="5">
    <location>
        <begin position="369"/>
        <end position="389"/>
    </location>
</feature>
<evidence type="ECO:0000313" key="8">
    <source>
        <dbReference type="Proteomes" id="UP001492380"/>
    </source>
</evidence>
<keyword evidence="8" id="KW-1185">Reference proteome</keyword>
<dbReference type="SUPFAM" id="SSF103473">
    <property type="entry name" value="MFS general substrate transporter"/>
    <property type="match status" value="1"/>
</dbReference>
<organism evidence="7 8">
    <name type="scientific">Phyllosticta capitalensis</name>
    <dbReference type="NCBI Taxonomy" id="121624"/>
    <lineage>
        <taxon>Eukaryota</taxon>
        <taxon>Fungi</taxon>
        <taxon>Dikarya</taxon>
        <taxon>Ascomycota</taxon>
        <taxon>Pezizomycotina</taxon>
        <taxon>Dothideomycetes</taxon>
        <taxon>Dothideomycetes incertae sedis</taxon>
        <taxon>Botryosphaeriales</taxon>
        <taxon>Phyllostictaceae</taxon>
        <taxon>Phyllosticta</taxon>
    </lineage>
</organism>
<feature type="transmembrane region" description="Helical" evidence="5">
    <location>
        <begin position="330"/>
        <end position="348"/>
    </location>
</feature>
<reference evidence="7 8" key="1">
    <citation type="submission" date="2024-04" db="EMBL/GenBank/DDBJ databases">
        <title>Phyllosticta paracitricarpa is synonymous to the EU quarantine fungus P. citricarpa based on phylogenomic analyses.</title>
        <authorList>
            <consortium name="Lawrence Berkeley National Laboratory"/>
            <person name="Van Ingen-Buijs V.A."/>
            <person name="Van Westerhoven A.C."/>
            <person name="Haridas S."/>
            <person name="Skiadas P."/>
            <person name="Martin F."/>
            <person name="Groenewald J.Z."/>
            <person name="Crous P.W."/>
            <person name="Seidl M.F."/>
        </authorList>
    </citation>
    <scope>NUCLEOTIDE SEQUENCE [LARGE SCALE GENOMIC DNA]</scope>
    <source>
        <strain evidence="7 8">CBS 123374</strain>
    </source>
</reference>
<evidence type="ECO:0000256" key="3">
    <source>
        <dbReference type="ARBA" id="ARBA00022989"/>
    </source>
</evidence>
<keyword evidence="4 5" id="KW-0472">Membrane</keyword>